<feature type="transmembrane region" description="Helical" evidence="1">
    <location>
        <begin position="461"/>
        <end position="479"/>
    </location>
</feature>
<proteinExistence type="predicted"/>
<dbReference type="EMBL" id="CP011371">
    <property type="protein sequence ID" value="AKJ28865.1"/>
    <property type="molecule type" value="Genomic_DNA"/>
</dbReference>
<dbReference type="InterPro" id="IPR009612">
    <property type="entry name" value="IcmF-rel"/>
</dbReference>
<keyword evidence="6" id="KW-1185">Reference proteome</keyword>
<evidence type="ECO:0000259" key="2">
    <source>
        <dbReference type="Pfam" id="PF06744"/>
    </source>
</evidence>
<dbReference type="InterPro" id="IPR017731">
    <property type="entry name" value="TssM1-like"/>
</dbReference>
<protein>
    <submittedName>
        <fullName evidence="5">Type VI secretion protein</fullName>
    </submittedName>
</protein>
<dbReference type="Pfam" id="PF14331">
    <property type="entry name" value="IcmF-related_N"/>
    <property type="match status" value="1"/>
</dbReference>
<dbReference type="KEGG" id="pbh:AAW51_2174"/>
<evidence type="ECO:0000313" key="6">
    <source>
        <dbReference type="Proteomes" id="UP000035352"/>
    </source>
</evidence>
<evidence type="ECO:0000256" key="1">
    <source>
        <dbReference type="SAM" id="Phobius"/>
    </source>
</evidence>
<dbReference type="SUPFAM" id="SSF52540">
    <property type="entry name" value="P-loop containing nucleoside triphosphate hydrolases"/>
    <property type="match status" value="1"/>
</dbReference>
<evidence type="ECO:0000259" key="4">
    <source>
        <dbReference type="Pfam" id="PF14331"/>
    </source>
</evidence>
<accession>A0A0G3BQQ5</accession>
<dbReference type="Gene3D" id="3.40.50.300">
    <property type="entry name" value="P-loop containing nucleotide triphosphate hydrolases"/>
    <property type="match status" value="1"/>
</dbReference>
<dbReference type="AlphaFoldDB" id="A0A0G3BQQ5"/>
<evidence type="ECO:0000259" key="3">
    <source>
        <dbReference type="Pfam" id="PF06761"/>
    </source>
</evidence>
<sequence>MKKILGWIFNRWVMLALGLLALALVIWIVGPLVAIGDLRPLETVWSRALLIALIALFIVGKQVWSAWRARKASEKLVQGFAQQAAATPAAPSAGSQEVAVIEGRFKEALETLKKAQLGSRAGVRRNFGRGYLYHLPWYIIIGAPGSGKTTALINSGLEFPLADTFGKEAIRGVGGTRNCDWWFTNEAILLDTAGRYTTQDSHQQDDATAWQGFLQLLRRNRPRRPINGVLVTISVSDMLSHAAPERERYAQTVRQRVQELYKQLGVRIPIYLLVTKTDLLPGFIEYFDHLTKEEREQVLGFTLPYQDRAPAIEKAALAQTFATEFEALSKRLFEGSLERLEAERDPTRRALIYSFPQQFAAVREVLGEFLGHAFSASQFDEAMILRGVYFTSGTQEDSPIDRIMGVLARSFKVERRALPAQKSTGRSYFLTRTLKGVIFQESELAGTNMVWERRRAWLQRAAYAVTALFAVGALAAWSISYVNNKNYLSAVEERIPPATKTVQAIDPSTGADVVQLLPALNELRTLAIVEPVTAELHAPASYRFGLFQGDKVDAGARAAYQRLLTDAMLPKVARRVEDLLRSAQSRNPELMYEALKAYLMLYDTEHYSAAALKDLVLADWEANLPREVNNEQRALLEQHLNVLLDRGMVMSPVPQDKALIEQSRQALQRMSLAQRVYSRLKRVGVDPKLREFKLTEAAGPAAGLVFTRASGAPLTKGIPALYTYEGYHQGFLKQADSVARQLFDEEGWVLGLNEQQRSFNPKDSQSQGQLLNEVRRLYLEDYARIWEAFLNDIKLASHGTLQQTIQVTRTLAAPDSPLPPLLRAVVKEVTLGEKIEGNTVERASSSVRERVSDTRESLARLLSSDQPQPGTSAQPQRLEDIVDLRFESLRRYVLSPAQGQPAPIDTSLQLLNELYTLMLATETAVRGGAAPPQSDVPNKVRAEAGQLPEPMRGLMNQMVTSGVTQALGATRENISNNLKASVSDFCRQAIDGRYPFARGSGRDVTQDDFSRLFSPGGLMDDFFQRNLMQFVDTTTRPWSFREIGGGQMGSSKDSSALLQFQRAQAIRDTFFRSGGKAPGLRLDFKPLEMDASITQFILDVDGQIVKYGHGPSVPMSVQWPGSGGRGQVRIQLSPPSPSGTSGAVFEGPWALFRMFDKVQIDGAGQPERFRATFNIDGRRAVFEVTTSSVLNPFRMNELANFACPGKL</sequence>
<dbReference type="InterPro" id="IPR025743">
    <property type="entry name" value="TssM1_N"/>
</dbReference>
<dbReference type="InterPro" id="IPR027417">
    <property type="entry name" value="P-loop_NTPase"/>
</dbReference>
<dbReference type="OrthoDB" id="9758229at2"/>
<feature type="domain" description="Type VI secretion system IcmF C-terminal" evidence="2">
    <location>
        <begin position="1084"/>
        <end position="1188"/>
    </location>
</feature>
<dbReference type="Proteomes" id="UP000035352">
    <property type="component" value="Chromosome"/>
</dbReference>
<dbReference type="PANTHER" id="PTHR36153:SF1">
    <property type="entry name" value="TYPE VI SECRETION SYSTEM COMPONENT TSSM1"/>
    <property type="match status" value="1"/>
</dbReference>
<name>A0A0G3BQQ5_9BURK</name>
<organism evidence="5 6">
    <name type="scientific">Caldimonas brevitalea</name>
    <dbReference type="NCBI Taxonomy" id="413882"/>
    <lineage>
        <taxon>Bacteria</taxon>
        <taxon>Pseudomonadati</taxon>
        <taxon>Pseudomonadota</taxon>
        <taxon>Betaproteobacteria</taxon>
        <taxon>Burkholderiales</taxon>
        <taxon>Sphaerotilaceae</taxon>
        <taxon>Caldimonas</taxon>
    </lineage>
</organism>
<feature type="domain" description="Type VI secretion system component TssM1 N-terminal" evidence="4">
    <location>
        <begin position="203"/>
        <end position="465"/>
    </location>
</feature>
<dbReference type="PATRIC" id="fig|413882.6.peg.2281"/>
<dbReference type="PANTHER" id="PTHR36153">
    <property type="entry name" value="INNER MEMBRANE PROTEIN-RELATED"/>
    <property type="match status" value="1"/>
</dbReference>
<keyword evidence="1" id="KW-0472">Membrane</keyword>
<keyword evidence="1" id="KW-0812">Transmembrane</keyword>
<dbReference type="InterPro" id="IPR053156">
    <property type="entry name" value="T6SS_TssM-like"/>
</dbReference>
<feature type="transmembrane region" description="Helical" evidence="1">
    <location>
        <begin position="48"/>
        <end position="67"/>
    </location>
</feature>
<keyword evidence="1" id="KW-1133">Transmembrane helix</keyword>
<reference evidence="5 6" key="1">
    <citation type="submission" date="2015-05" db="EMBL/GenBank/DDBJ databases">
        <authorList>
            <person name="Tang B."/>
            <person name="Yu Y."/>
        </authorList>
    </citation>
    <scope>NUCLEOTIDE SEQUENCE [LARGE SCALE GENOMIC DNA]</scope>
    <source>
        <strain evidence="5 6">DSM 7029</strain>
    </source>
</reference>
<feature type="domain" description="IcmF-related" evidence="3">
    <location>
        <begin position="517"/>
        <end position="829"/>
    </location>
</feature>
<feature type="transmembrane region" description="Helical" evidence="1">
    <location>
        <begin position="12"/>
        <end position="36"/>
    </location>
</feature>
<evidence type="ECO:0000313" key="5">
    <source>
        <dbReference type="EMBL" id="AKJ28865.1"/>
    </source>
</evidence>
<dbReference type="STRING" id="413882.AAW51_2174"/>
<dbReference type="InterPro" id="IPR010623">
    <property type="entry name" value="IcmF_C"/>
</dbReference>
<dbReference type="Pfam" id="PF06761">
    <property type="entry name" value="IcmF-related"/>
    <property type="match status" value="1"/>
</dbReference>
<gene>
    <name evidence="5" type="primary">impL</name>
    <name evidence="5" type="ORF">AAW51_2174</name>
</gene>
<dbReference type="NCBIfam" id="TIGR03348">
    <property type="entry name" value="VI_IcmF"/>
    <property type="match status" value="1"/>
</dbReference>
<dbReference type="Pfam" id="PF06744">
    <property type="entry name" value="IcmF_C"/>
    <property type="match status" value="1"/>
</dbReference>